<keyword evidence="1" id="KW-0472">Membrane</keyword>
<organism evidence="2 3">
    <name type="scientific">Streptomyces boncukensis</name>
    <dbReference type="NCBI Taxonomy" id="2711219"/>
    <lineage>
        <taxon>Bacteria</taxon>
        <taxon>Bacillati</taxon>
        <taxon>Actinomycetota</taxon>
        <taxon>Actinomycetes</taxon>
        <taxon>Kitasatosporales</taxon>
        <taxon>Streptomycetaceae</taxon>
        <taxon>Streptomyces</taxon>
    </lineage>
</organism>
<dbReference type="Proteomes" id="UP000477722">
    <property type="component" value="Unassembled WGS sequence"/>
</dbReference>
<sequence>MQMIQKPRARGDSLPALAGAAVAVGGVGATLALADVHSALRAPLTLFFLLVAPAAALGSLLPRLDPLSRTVVAVTGALAVDLLVAQTLLAFHVWSARTGVAAVALLSGALLLIPLARSRPAAGHAEQDS</sequence>
<protein>
    <submittedName>
        <fullName evidence="2">Uncharacterized protein</fullName>
    </submittedName>
</protein>
<keyword evidence="1" id="KW-0812">Transmembrane</keyword>
<dbReference type="AlphaFoldDB" id="A0A6G4X5Y2"/>
<evidence type="ECO:0000256" key="1">
    <source>
        <dbReference type="SAM" id="Phobius"/>
    </source>
</evidence>
<gene>
    <name evidence="2" type="ORF">G5C65_32335</name>
</gene>
<keyword evidence="3" id="KW-1185">Reference proteome</keyword>
<reference evidence="2 3" key="1">
    <citation type="submission" date="2020-02" db="EMBL/GenBank/DDBJ databases">
        <title>Whole-genome analyses of novel actinobacteria.</title>
        <authorList>
            <person name="Sahin N."/>
            <person name="Tatar D."/>
        </authorList>
    </citation>
    <scope>NUCLEOTIDE SEQUENCE [LARGE SCALE GENOMIC DNA]</scope>
    <source>
        <strain evidence="2 3">SB3404</strain>
    </source>
</reference>
<keyword evidence="1" id="KW-1133">Transmembrane helix</keyword>
<comment type="caution">
    <text evidence="2">The sequence shown here is derived from an EMBL/GenBank/DDBJ whole genome shotgun (WGS) entry which is preliminary data.</text>
</comment>
<accession>A0A6G4X5Y2</accession>
<proteinExistence type="predicted"/>
<feature type="transmembrane region" description="Helical" evidence="1">
    <location>
        <begin position="71"/>
        <end position="93"/>
    </location>
</feature>
<feature type="transmembrane region" description="Helical" evidence="1">
    <location>
        <begin position="99"/>
        <end position="116"/>
    </location>
</feature>
<feature type="transmembrane region" description="Helical" evidence="1">
    <location>
        <begin position="44"/>
        <end position="64"/>
    </location>
</feature>
<evidence type="ECO:0000313" key="2">
    <source>
        <dbReference type="EMBL" id="NGO72949.1"/>
    </source>
</evidence>
<evidence type="ECO:0000313" key="3">
    <source>
        <dbReference type="Proteomes" id="UP000477722"/>
    </source>
</evidence>
<name>A0A6G4X5Y2_9ACTN</name>
<dbReference type="EMBL" id="JAAKZZ010000578">
    <property type="protein sequence ID" value="NGO72949.1"/>
    <property type="molecule type" value="Genomic_DNA"/>
</dbReference>